<feature type="transmembrane region" description="Helical" evidence="7">
    <location>
        <begin position="155"/>
        <end position="176"/>
    </location>
</feature>
<feature type="transmembrane region" description="Helical" evidence="7">
    <location>
        <begin position="327"/>
        <end position="345"/>
    </location>
</feature>
<evidence type="ECO:0000256" key="1">
    <source>
        <dbReference type="ARBA" id="ARBA00004141"/>
    </source>
</evidence>
<evidence type="ECO:0000313" key="9">
    <source>
        <dbReference type="Proteomes" id="UP000077266"/>
    </source>
</evidence>
<dbReference type="GO" id="GO:0016020">
    <property type="term" value="C:membrane"/>
    <property type="evidence" value="ECO:0007669"/>
    <property type="project" value="UniProtKB-SubCell"/>
</dbReference>
<keyword evidence="4 7" id="KW-1133">Transmembrane helix</keyword>
<dbReference type="InterPro" id="IPR011701">
    <property type="entry name" value="MFS"/>
</dbReference>
<dbReference type="InParanoid" id="A0A166A4P1"/>
<organism evidence="8 9">
    <name type="scientific">Exidia glandulosa HHB12029</name>
    <dbReference type="NCBI Taxonomy" id="1314781"/>
    <lineage>
        <taxon>Eukaryota</taxon>
        <taxon>Fungi</taxon>
        <taxon>Dikarya</taxon>
        <taxon>Basidiomycota</taxon>
        <taxon>Agaricomycotina</taxon>
        <taxon>Agaricomycetes</taxon>
        <taxon>Auriculariales</taxon>
        <taxon>Exidiaceae</taxon>
        <taxon>Exidia</taxon>
    </lineage>
</organism>
<dbReference type="Proteomes" id="UP000077266">
    <property type="component" value="Unassembled WGS sequence"/>
</dbReference>
<gene>
    <name evidence="8" type="ORF">EXIGLDRAFT_711511</name>
</gene>
<feature type="transmembrane region" description="Helical" evidence="7">
    <location>
        <begin position="188"/>
        <end position="210"/>
    </location>
</feature>
<dbReference type="Gene3D" id="1.20.1250.20">
    <property type="entry name" value="MFS general substrate transporter like domains"/>
    <property type="match status" value="2"/>
</dbReference>
<dbReference type="PANTHER" id="PTHR43791:SF18">
    <property type="entry name" value="NICOTINIC ACID TRANSPORTER TNA1, PUTATIVE (AFU_ORTHOLOGUE AFUA_3G03820)-RELATED"/>
    <property type="match status" value="1"/>
</dbReference>
<keyword evidence="3 7" id="KW-0812">Transmembrane</keyword>
<dbReference type="Pfam" id="PF07690">
    <property type="entry name" value="MFS_1"/>
    <property type="match status" value="1"/>
</dbReference>
<accession>A0A166A4P1</accession>
<feature type="transmembrane region" description="Helical" evidence="7">
    <location>
        <begin position="425"/>
        <end position="442"/>
    </location>
</feature>
<comment type="subcellular location">
    <subcellularLocation>
        <location evidence="1">Membrane</location>
        <topology evidence="1">Multi-pass membrane protein</topology>
    </subcellularLocation>
</comment>
<feature type="transmembrane region" description="Helical" evidence="7">
    <location>
        <begin position="303"/>
        <end position="321"/>
    </location>
</feature>
<protein>
    <submittedName>
        <fullName evidence="8">MFS general substrate transporter</fullName>
    </submittedName>
</protein>
<sequence>MADIEKKPLEDVEHSSHEEYADASKQQVPPPPVEFSEAEVKKLYRKIDFRLMPILSLMYLLSFMDRGNAKIQGLVDQLHLTGNRYNIALKFRPSRWLPGITVLWGIVMTLMGLVTTYPQLVGVRVCLGIAEAGLFPGVVYYLTLWYPRNKTAYRIGLFFGAATLAGAFSGLLAYGISFMSGVRGRLGWSWIFILEGIATVLVGVLAFILLHGADFPGAAKFLTDNEKAYIMWRKSSSALASQYLYDNSVVGEAEHFKMRYVWSALGDWQLYLHILVYMSIICPLYGISLFLPFGYTTAVTQLLTVPPYVFATIVLLFFAHFSDKHHLRWPFIVAGQLMCLVGFAINISDTSRGAKYFGTFLCVGGSYSAFPILIAWLGNNVAGQYKRGVEMAAHIGIGNFSGAIASNIFRSQDAPRYAVGHGVEMGFVVMGLITVPILVFIYKGINAKRDREELAHDGKARYNADELRELGDRAPDFRYTI</sequence>
<feature type="transmembrane region" description="Helical" evidence="7">
    <location>
        <begin position="96"/>
        <end position="114"/>
    </location>
</feature>
<dbReference type="EMBL" id="KV426100">
    <property type="protein sequence ID" value="KZV88429.1"/>
    <property type="molecule type" value="Genomic_DNA"/>
</dbReference>
<dbReference type="InterPro" id="IPR036259">
    <property type="entry name" value="MFS_trans_sf"/>
</dbReference>
<proteinExistence type="predicted"/>
<dbReference type="GO" id="GO:0022857">
    <property type="term" value="F:transmembrane transporter activity"/>
    <property type="evidence" value="ECO:0007669"/>
    <property type="project" value="InterPro"/>
</dbReference>
<keyword evidence="5 7" id="KW-0472">Membrane</keyword>
<evidence type="ECO:0000256" key="4">
    <source>
        <dbReference type="ARBA" id="ARBA00022989"/>
    </source>
</evidence>
<evidence type="ECO:0000256" key="6">
    <source>
        <dbReference type="SAM" id="MobiDB-lite"/>
    </source>
</evidence>
<evidence type="ECO:0000256" key="2">
    <source>
        <dbReference type="ARBA" id="ARBA00022448"/>
    </source>
</evidence>
<dbReference type="SUPFAM" id="SSF103473">
    <property type="entry name" value="MFS general substrate transporter"/>
    <property type="match status" value="1"/>
</dbReference>
<evidence type="ECO:0000256" key="3">
    <source>
        <dbReference type="ARBA" id="ARBA00022692"/>
    </source>
</evidence>
<name>A0A166A4P1_EXIGL</name>
<keyword evidence="9" id="KW-1185">Reference proteome</keyword>
<dbReference type="STRING" id="1314781.A0A166A4P1"/>
<feature type="compositionally biased region" description="Basic and acidic residues" evidence="6">
    <location>
        <begin position="1"/>
        <end position="22"/>
    </location>
</feature>
<reference evidence="8 9" key="1">
    <citation type="journal article" date="2016" name="Mol. Biol. Evol.">
        <title>Comparative Genomics of Early-Diverging Mushroom-Forming Fungi Provides Insights into the Origins of Lignocellulose Decay Capabilities.</title>
        <authorList>
            <person name="Nagy L.G."/>
            <person name="Riley R."/>
            <person name="Tritt A."/>
            <person name="Adam C."/>
            <person name="Daum C."/>
            <person name="Floudas D."/>
            <person name="Sun H."/>
            <person name="Yadav J.S."/>
            <person name="Pangilinan J."/>
            <person name="Larsson K.H."/>
            <person name="Matsuura K."/>
            <person name="Barry K."/>
            <person name="Labutti K."/>
            <person name="Kuo R."/>
            <person name="Ohm R.A."/>
            <person name="Bhattacharya S.S."/>
            <person name="Shirouzu T."/>
            <person name="Yoshinaga Y."/>
            <person name="Martin F.M."/>
            <person name="Grigoriev I.V."/>
            <person name="Hibbett D.S."/>
        </authorList>
    </citation>
    <scope>NUCLEOTIDE SEQUENCE [LARGE SCALE GENOMIC DNA]</scope>
    <source>
        <strain evidence="8 9">HHB12029</strain>
    </source>
</reference>
<feature type="transmembrane region" description="Helical" evidence="7">
    <location>
        <begin position="357"/>
        <end position="377"/>
    </location>
</feature>
<evidence type="ECO:0000256" key="5">
    <source>
        <dbReference type="ARBA" id="ARBA00023136"/>
    </source>
</evidence>
<keyword evidence="2" id="KW-0813">Transport</keyword>
<dbReference type="OrthoDB" id="2985014at2759"/>
<evidence type="ECO:0000256" key="7">
    <source>
        <dbReference type="SAM" id="Phobius"/>
    </source>
</evidence>
<dbReference type="PANTHER" id="PTHR43791">
    <property type="entry name" value="PERMEASE-RELATED"/>
    <property type="match status" value="1"/>
</dbReference>
<feature type="transmembrane region" description="Helical" evidence="7">
    <location>
        <begin position="121"/>
        <end position="143"/>
    </location>
</feature>
<dbReference type="FunFam" id="1.20.1250.20:FF:000068">
    <property type="entry name" value="MFS general substrate transporter"/>
    <property type="match status" value="1"/>
</dbReference>
<feature type="region of interest" description="Disordered" evidence="6">
    <location>
        <begin position="1"/>
        <end position="33"/>
    </location>
</feature>
<evidence type="ECO:0000313" key="8">
    <source>
        <dbReference type="EMBL" id="KZV88429.1"/>
    </source>
</evidence>
<dbReference type="AlphaFoldDB" id="A0A166A4P1"/>
<feature type="transmembrane region" description="Helical" evidence="7">
    <location>
        <begin position="270"/>
        <end position="291"/>
    </location>
</feature>